<organism evidence="3 4">
    <name type="scientific">Sphingomonas carotinifaciens</name>
    <dbReference type="NCBI Taxonomy" id="1166323"/>
    <lineage>
        <taxon>Bacteria</taxon>
        <taxon>Pseudomonadati</taxon>
        <taxon>Pseudomonadota</taxon>
        <taxon>Alphaproteobacteria</taxon>
        <taxon>Sphingomonadales</taxon>
        <taxon>Sphingomonadaceae</taxon>
        <taxon>Sphingomonas</taxon>
    </lineage>
</organism>
<name>A0A1G7QYU5_9SPHN</name>
<dbReference type="EMBL" id="WSUT01000002">
    <property type="protein sequence ID" value="MWC42386.1"/>
    <property type="molecule type" value="Genomic_DNA"/>
</dbReference>
<keyword evidence="1" id="KW-1133">Transmembrane helix</keyword>
<evidence type="ECO:0000313" key="4">
    <source>
        <dbReference type="Proteomes" id="UP000323502"/>
    </source>
</evidence>
<sequence>MTQSDQLLEALEGQARRREGRRAFFRAAVGAAAIGAGSFLVANRAAAQTLTDADVLNFALNLEYLEANFYSYAVFGTPIAATSVGGTGTPGAATGGRAVRFSDPIVAQHAREIALDEIAHVNFLRQQLGAAAVAQPAIDVGTAAGGGFSSAARAAGVITGADATFDPYASDENFLLGAFLFEDVGVTAYKGSVGLLTNKTYIDAAAGIHAAEAYHAAMIRTTLDQKGIDTPTLIANTEAISNARDRLDGSADIDQGIARVSSAAGDVANIAPTDANGIAFGRTAQQVLNIVYLNAAAVTAGGFFPAGVNGTIRSSALSA</sequence>
<dbReference type="Pfam" id="PF13668">
    <property type="entry name" value="Ferritin_2"/>
    <property type="match status" value="1"/>
</dbReference>
<accession>A0A1G7QYU5</accession>
<dbReference type="RefSeq" id="WP_149683378.1">
    <property type="nucleotide sequence ID" value="NZ_FNBI01000009.1"/>
</dbReference>
<dbReference type="PANTHER" id="PTHR31694:SF26">
    <property type="entry name" value="OS05G0151100 PROTEIN"/>
    <property type="match status" value="1"/>
</dbReference>
<dbReference type="InterPro" id="IPR052965">
    <property type="entry name" value="Pigment-catalase-like"/>
</dbReference>
<dbReference type="Proteomes" id="UP000436801">
    <property type="component" value="Unassembled WGS sequence"/>
</dbReference>
<dbReference type="AlphaFoldDB" id="A0A1G7QYU5"/>
<dbReference type="PANTHER" id="PTHR31694">
    <property type="entry name" value="DESICCATION-LIKE PROTEIN"/>
    <property type="match status" value="1"/>
</dbReference>
<keyword evidence="1" id="KW-0472">Membrane</keyword>
<reference evidence="3 4" key="1">
    <citation type="submission" date="2016-10" db="EMBL/GenBank/DDBJ databases">
        <authorList>
            <person name="Varghese N."/>
            <person name="Submissions S."/>
        </authorList>
    </citation>
    <scope>NUCLEOTIDE SEQUENCE [LARGE SCALE GENOMIC DNA]</scope>
    <source>
        <strain evidence="3 4">S7-754</strain>
    </source>
</reference>
<reference evidence="2 5" key="2">
    <citation type="submission" date="2019-12" db="EMBL/GenBank/DDBJ databases">
        <authorList>
            <person name="Zheng J."/>
        </authorList>
    </citation>
    <scope>NUCLEOTIDE SEQUENCE [LARGE SCALE GENOMIC DNA]</scope>
    <source>
        <strain evidence="2 5">DSM 27347</strain>
    </source>
</reference>
<evidence type="ECO:0000313" key="2">
    <source>
        <dbReference type="EMBL" id="MWC42386.1"/>
    </source>
</evidence>
<feature type="transmembrane region" description="Helical" evidence="1">
    <location>
        <begin position="23"/>
        <end position="42"/>
    </location>
</feature>
<protein>
    <submittedName>
        <fullName evidence="3">Ferritin-like domain-containing protein</fullName>
    </submittedName>
</protein>
<evidence type="ECO:0000256" key="1">
    <source>
        <dbReference type="SAM" id="Phobius"/>
    </source>
</evidence>
<gene>
    <name evidence="2" type="ORF">GQR91_01750</name>
    <name evidence="3" type="ORF">SAMN05216557_10978</name>
</gene>
<keyword evidence="4" id="KW-1185">Reference proteome</keyword>
<dbReference type="EMBL" id="FNBI01000009">
    <property type="protein sequence ID" value="SDG03049.1"/>
    <property type="molecule type" value="Genomic_DNA"/>
</dbReference>
<dbReference type="InterPro" id="IPR006311">
    <property type="entry name" value="TAT_signal"/>
</dbReference>
<keyword evidence="1" id="KW-0812">Transmembrane</keyword>
<evidence type="ECO:0000313" key="5">
    <source>
        <dbReference type="Proteomes" id="UP000436801"/>
    </source>
</evidence>
<evidence type="ECO:0000313" key="3">
    <source>
        <dbReference type="EMBL" id="SDG03049.1"/>
    </source>
</evidence>
<dbReference type="OrthoDB" id="954262at2"/>
<dbReference type="PROSITE" id="PS51318">
    <property type="entry name" value="TAT"/>
    <property type="match status" value="1"/>
</dbReference>
<proteinExistence type="predicted"/>
<dbReference type="Proteomes" id="UP000323502">
    <property type="component" value="Unassembled WGS sequence"/>
</dbReference>